<keyword evidence="3" id="KW-1185">Reference proteome</keyword>
<sequence>MAPSHFDPELKPNRFQEETVFDPFRHYCEMTGASLVIVPERFGLTPPQLNSNDIESEADDDWTEEEDDSRDFDNGEDMDAWG</sequence>
<gene>
    <name evidence="2" type="ORF">THAOC_26394</name>
</gene>
<dbReference type="AlphaFoldDB" id="K0RP41"/>
<feature type="region of interest" description="Disordered" evidence="1">
    <location>
        <begin position="43"/>
        <end position="82"/>
    </location>
</feature>
<evidence type="ECO:0000256" key="1">
    <source>
        <dbReference type="SAM" id="MobiDB-lite"/>
    </source>
</evidence>
<comment type="caution">
    <text evidence="2">The sequence shown here is derived from an EMBL/GenBank/DDBJ whole genome shotgun (WGS) entry which is preliminary data.</text>
</comment>
<evidence type="ECO:0000313" key="3">
    <source>
        <dbReference type="Proteomes" id="UP000266841"/>
    </source>
</evidence>
<feature type="compositionally biased region" description="Acidic residues" evidence="1">
    <location>
        <begin position="54"/>
        <end position="82"/>
    </location>
</feature>
<organism evidence="2 3">
    <name type="scientific">Thalassiosira oceanica</name>
    <name type="common">Marine diatom</name>
    <dbReference type="NCBI Taxonomy" id="159749"/>
    <lineage>
        <taxon>Eukaryota</taxon>
        <taxon>Sar</taxon>
        <taxon>Stramenopiles</taxon>
        <taxon>Ochrophyta</taxon>
        <taxon>Bacillariophyta</taxon>
        <taxon>Coscinodiscophyceae</taxon>
        <taxon>Thalassiosirophycidae</taxon>
        <taxon>Thalassiosirales</taxon>
        <taxon>Thalassiosiraceae</taxon>
        <taxon>Thalassiosira</taxon>
    </lineage>
</organism>
<proteinExistence type="predicted"/>
<dbReference type="Proteomes" id="UP000266841">
    <property type="component" value="Unassembled WGS sequence"/>
</dbReference>
<protein>
    <submittedName>
        <fullName evidence="2">Uncharacterized protein</fullName>
    </submittedName>
</protein>
<name>K0RP41_THAOC</name>
<dbReference type="EMBL" id="AGNL01036455">
    <property type="protein sequence ID" value="EJK54054.1"/>
    <property type="molecule type" value="Genomic_DNA"/>
</dbReference>
<reference evidence="2 3" key="1">
    <citation type="journal article" date="2012" name="Genome Biol.">
        <title>Genome and low-iron response of an oceanic diatom adapted to chronic iron limitation.</title>
        <authorList>
            <person name="Lommer M."/>
            <person name="Specht M."/>
            <person name="Roy A.S."/>
            <person name="Kraemer L."/>
            <person name="Andreson R."/>
            <person name="Gutowska M.A."/>
            <person name="Wolf J."/>
            <person name="Bergner S.V."/>
            <person name="Schilhabel M.B."/>
            <person name="Klostermeier U.C."/>
            <person name="Beiko R.G."/>
            <person name="Rosenstiel P."/>
            <person name="Hippler M."/>
            <person name="Laroche J."/>
        </authorList>
    </citation>
    <scope>NUCLEOTIDE SEQUENCE [LARGE SCALE GENOMIC DNA]</scope>
    <source>
        <strain evidence="2 3">CCMP1005</strain>
    </source>
</reference>
<evidence type="ECO:0000313" key="2">
    <source>
        <dbReference type="EMBL" id="EJK54054.1"/>
    </source>
</evidence>
<accession>K0RP41</accession>